<proteinExistence type="predicted"/>
<dbReference type="RefSeq" id="WP_161036555.1">
    <property type="nucleotide sequence ID" value="NZ_WWCL01000004.1"/>
</dbReference>
<name>A0A845I0X6_9BURK</name>
<protein>
    <submittedName>
        <fullName evidence="1">Type II toxin-antitoxin system VapB family antitoxin</fullName>
    </submittedName>
</protein>
<evidence type="ECO:0000313" key="2">
    <source>
        <dbReference type="Proteomes" id="UP000444316"/>
    </source>
</evidence>
<sequence>MKISVTVDDQLWNAAMSLVDPTADAGELIDQALRMLVRIRAGMQLATLGGTMPDMAEVPRFRDAIAK</sequence>
<dbReference type="AlphaFoldDB" id="A0A845I0X6"/>
<organism evidence="1 2">
    <name type="scientific">Duganella fentianensis</name>
    <dbReference type="NCBI Taxonomy" id="2692177"/>
    <lineage>
        <taxon>Bacteria</taxon>
        <taxon>Pseudomonadati</taxon>
        <taxon>Pseudomonadota</taxon>
        <taxon>Betaproteobacteria</taxon>
        <taxon>Burkholderiales</taxon>
        <taxon>Oxalobacteraceae</taxon>
        <taxon>Telluria group</taxon>
        <taxon>Duganella</taxon>
    </lineage>
</organism>
<reference evidence="1" key="1">
    <citation type="submission" date="2019-12" db="EMBL/GenBank/DDBJ databases">
        <title>Novel species isolated from a subtropical stream in China.</title>
        <authorList>
            <person name="Lu H."/>
        </authorList>
    </citation>
    <scope>NUCLEOTIDE SEQUENCE [LARGE SCALE GENOMIC DNA]</scope>
    <source>
        <strain evidence="1">FT93W</strain>
    </source>
</reference>
<comment type="caution">
    <text evidence="1">The sequence shown here is derived from an EMBL/GenBank/DDBJ whole genome shotgun (WGS) entry which is preliminary data.</text>
</comment>
<accession>A0A845I0X6</accession>
<keyword evidence="2" id="KW-1185">Reference proteome</keyword>
<evidence type="ECO:0000313" key="1">
    <source>
        <dbReference type="EMBL" id="MYN47150.1"/>
    </source>
</evidence>
<dbReference type="Proteomes" id="UP000444316">
    <property type="component" value="Unassembled WGS sequence"/>
</dbReference>
<dbReference type="EMBL" id="WWCL01000004">
    <property type="protein sequence ID" value="MYN47150.1"/>
    <property type="molecule type" value="Genomic_DNA"/>
</dbReference>
<gene>
    <name evidence="1" type="ORF">GTP23_19085</name>
</gene>